<dbReference type="Pfam" id="PF00724">
    <property type="entry name" value="Oxidored_FMN"/>
    <property type="match status" value="1"/>
</dbReference>
<dbReference type="PRINTS" id="PR00368">
    <property type="entry name" value="FADPNR"/>
</dbReference>
<evidence type="ECO:0000256" key="4">
    <source>
        <dbReference type="ARBA" id="ARBA00022630"/>
    </source>
</evidence>
<dbReference type="InterPro" id="IPR036188">
    <property type="entry name" value="FAD/NAD-bd_sf"/>
</dbReference>
<evidence type="ECO:0000256" key="5">
    <source>
        <dbReference type="ARBA" id="ARBA00022643"/>
    </source>
</evidence>
<evidence type="ECO:0000256" key="9">
    <source>
        <dbReference type="ARBA" id="ARBA00023014"/>
    </source>
</evidence>
<dbReference type="Gene3D" id="3.50.50.60">
    <property type="entry name" value="FAD/NAD(P)-binding domain"/>
    <property type="match status" value="1"/>
</dbReference>
<evidence type="ECO:0000313" key="13">
    <source>
        <dbReference type="Proteomes" id="UP000322025"/>
    </source>
</evidence>
<keyword evidence="4" id="KW-0285">Flavoprotein</keyword>
<keyword evidence="8" id="KW-0408">Iron</keyword>
<proteinExistence type="inferred from homology"/>
<dbReference type="RefSeq" id="WP_087149815.1">
    <property type="nucleotide sequence ID" value="NZ_VMSO01000008.1"/>
</dbReference>
<dbReference type="GO" id="GO:0010181">
    <property type="term" value="F:FMN binding"/>
    <property type="evidence" value="ECO:0007669"/>
    <property type="project" value="InterPro"/>
</dbReference>
<keyword evidence="9" id="KW-0411">Iron-sulfur</keyword>
<comment type="caution">
    <text evidence="12">The sequence shown here is derived from an EMBL/GenBank/DDBJ whole genome shotgun (WGS) entry which is preliminary data.</text>
</comment>
<comment type="cofactor">
    <cofactor evidence="2">
        <name>[4Fe-4S] cluster</name>
        <dbReference type="ChEBI" id="CHEBI:49883"/>
    </cofactor>
</comment>
<organism evidence="12 13">
    <name type="scientific">Mediterraneibacter catenae</name>
    <dbReference type="NCBI Taxonomy" id="2594882"/>
    <lineage>
        <taxon>Bacteria</taxon>
        <taxon>Bacillati</taxon>
        <taxon>Bacillota</taxon>
        <taxon>Clostridia</taxon>
        <taxon>Lachnospirales</taxon>
        <taxon>Lachnospiraceae</taxon>
        <taxon>Mediterraneibacter</taxon>
    </lineage>
</organism>
<gene>
    <name evidence="12" type="ORF">FNY66_07700</name>
</gene>
<evidence type="ECO:0000256" key="2">
    <source>
        <dbReference type="ARBA" id="ARBA00001966"/>
    </source>
</evidence>
<evidence type="ECO:0000259" key="11">
    <source>
        <dbReference type="Pfam" id="PF07992"/>
    </source>
</evidence>
<name>A0A5M9HWZ3_9FIRM</name>
<accession>A0A5M9HWZ3</accession>
<evidence type="ECO:0000256" key="3">
    <source>
        <dbReference type="ARBA" id="ARBA00011048"/>
    </source>
</evidence>
<evidence type="ECO:0000256" key="1">
    <source>
        <dbReference type="ARBA" id="ARBA00001917"/>
    </source>
</evidence>
<keyword evidence="13" id="KW-1185">Reference proteome</keyword>
<dbReference type="PANTHER" id="PTHR42917:SF2">
    <property type="entry name" value="2,4-DIENOYL-COA REDUCTASE [(2E)-ENOYL-COA-PRODUCING]"/>
    <property type="match status" value="1"/>
</dbReference>
<dbReference type="GO" id="GO:0051536">
    <property type="term" value="F:iron-sulfur cluster binding"/>
    <property type="evidence" value="ECO:0007669"/>
    <property type="project" value="UniProtKB-KW"/>
</dbReference>
<evidence type="ECO:0000313" key="12">
    <source>
        <dbReference type="EMBL" id="KAA8501484.1"/>
    </source>
</evidence>
<dbReference type="PRINTS" id="PR00469">
    <property type="entry name" value="PNDRDTASEII"/>
</dbReference>
<dbReference type="Pfam" id="PF07992">
    <property type="entry name" value="Pyr_redox_2"/>
    <property type="match status" value="1"/>
</dbReference>
<dbReference type="PANTHER" id="PTHR42917">
    <property type="entry name" value="2,4-DIENOYL-COA REDUCTASE"/>
    <property type="match status" value="1"/>
</dbReference>
<dbReference type="InterPro" id="IPR013785">
    <property type="entry name" value="Aldolase_TIM"/>
</dbReference>
<dbReference type="InterPro" id="IPR001155">
    <property type="entry name" value="OxRdtase_FMN_N"/>
</dbReference>
<dbReference type="SUPFAM" id="SSF51905">
    <property type="entry name" value="FAD/NAD(P)-binding domain"/>
    <property type="match status" value="1"/>
</dbReference>
<dbReference type="Proteomes" id="UP000322025">
    <property type="component" value="Unassembled WGS sequence"/>
</dbReference>
<dbReference type="EMBL" id="VMSO01000008">
    <property type="protein sequence ID" value="KAA8501484.1"/>
    <property type="molecule type" value="Genomic_DNA"/>
</dbReference>
<comment type="cofactor">
    <cofactor evidence="1">
        <name>FMN</name>
        <dbReference type="ChEBI" id="CHEBI:58210"/>
    </cofactor>
</comment>
<dbReference type="GO" id="GO:0016491">
    <property type="term" value="F:oxidoreductase activity"/>
    <property type="evidence" value="ECO:0007669"/>
    <property type="project" value="UniProtKB-KW"/>
</dbReference>
<evidence type="ECO:0000256" key="7">
    <source>
        <dbReference type="ARBA" id="ARBA00023002"/>
    </source>
</evidence>
<dbReference type="Gene3D" id="3.40.50.720">
    <property type="entry name" value="NAD(P)-binding Rossmann-like Domain"/>
    <property type="match status" value="1"/>
</dbReference>
<keyword evidence="5" id="KW-0288">FMN</keyword>
<protein>
    <submittedName>
        <fullName evidence="12">FAD-dependent oxidoreductase</fullName>
    </submittedName>
</protein>
<evidence type="ECO:0000259" key="10">
    <source>
        <dbReference type="Pfam" id="PF00724"/>
    </source>
</evidence>
<dbReference type="Gene3D" id="3.20.20.70">
    <property type="entry name" value="Aldolase class I"/>
    <property type="match status" value="1"/>
</dbReference>
<feature type="domain" description="NADH:flavin oxidoreductase/NADH oxidase N-terminal" evidence="10">
    <location>
        <begin position="11"/>
        <end position="364"/>
    </location>
</feature>
<comment type="similarity">
    <text evidence="3">In the N-terminal section; belongs to the NADH:flavin oxidoreductase/NADH oxidase family.</text>
</comment>
<dbReference type="OrthoDB" id="9772736at2"/>
<evidence type="ECO:0000256" key="6">
    <source>
        <dbReference type="ARBA" id="ARBA00022723"/>
    </source>
</evidence>
<dbReference type="InterPro" id="IPR023753">
    <property type="entry name" value="FAD/NAD-binding_dom"/>
</dbReference>
<dbReference type="SUPFAM" id="SSF51395">
    <property type="entry name" value="FMN-linked oxidoreductases"/>
    <property type="match status" value="1"/>
</dbReference>
<dbReference type="InterPro" id="IPR051793">
    <property type="entry name" value="NADH:flavin_oxidoreductase"/>
</dbReference>
<feature type="domain" description="FAD/NAD(P)-binding" evidence="11">
    <location>
        <begin position="410"/>
        <end position="638"/>
    </location>
</feature>
<dbReference type="AlphaFoldDB" id="A0A5M9HWZ3"/>
<evidence type="ECO:0000256" key="8">
    <source>
        <dbReference type="ARBA" id="ARBA00023004"/>
    </source>
</evidence>
<keyword evidence="7" id="KW-0560">Oxidoreductase</keyword>
<sequence>MMSKKENKYESLFQPLQIGGVTVKNRFFLSPMGNFGHVDAEGALTDEGIDYYVERAKGGIGLIITGYCIADEAIEEAETPSILVIKKNPLIFIQKCSQLTERVHAYGTKIFLQLTAGFGRTAKVVKVNKKIAPSDADNMYDPSIKHRAMTTQEVKDMIGSFGRAAQIAQKCGFDGVEIHALHEDYLLDQFTMEQWNHRTDQYGGSFENRYRVPCEIVQKIKEVCGKNFPVTLRYSVKHYMKDGKTGILPEQENTVHEAGRDLEEGLKAARWLQEAGYDGFDSDIGSCEAHYLSHPNIFTKDGIYLDMSAKLQAAVDVPVMVAGRMDEPDMALDAVKSGKCQMIGLGRPALADPYLVSKLEKNQPERIRHCISCNYGCITNIFNKSTVWCAINPQCYAERRNALRPILKKKKVVVVGGGPAGMEAALISVVRGHEVILYEKTDHLGGNLVYAGATLYKHHILELVEWFKTEMNNNGVQVVMKHEMTAGELEDQNADVVFIASGSKARPFHIPGTEKDHVFYAHEVYYDQEKLGDKVTVIGGGQIGMETAIWMAKLGKQVSVVEFTDQIMGGTKNTPIGDIEMAHLYTDYYDIHMYMNTKASKITENSVEIEGVKDGSKEEIPADTVLIAVGYEPVNDIYPEFVKNTSVPEVYNVGDSNHVANIYYAIHDAYELANNI</sequence>
<dbReference type="GO" id="GO:0046872">
    <property type="term" value="F:metal ion binding"/>
    <property type="evidence" value="ECO:0007669"/>
    <property type="project" value="UniProtKB-KW"/>
</dbReference>
<keyword evidence="6" id="KW-0479">Metal-binding</keyword>
<reference evidence="12" key="1">
    <citation type="submission" date="2019-07" db="EMBL/GenBank/DDBJ databases">
        <authorList>
            <person name="Wongkuna S."/>
            <person name="Scaria J."/>
        </authorList>
    </citation>
    <scope>NUCLEOTIDE SEQUENCE [LARGE SCALE GENOMIC DNA]</scope>
    <source>
        <strain evidence="12">SW178</strain>
    </source>
</reference>